<dbReference type="InterPro" id="IPR004563">
    <property type="entry name" value="Apolipo_AcylTrfase"/>
</dbReference>
<comment type="function">
    <text evidence="9">Catalyzes the phospholipid dependent N-acylation of the N-terminal cysteine of apolipoprotein, the last step in lipoprotein maturation.</text>
</comment>
<keyword evidence="7 9" id="KW-0472">Membrane</keyword>
<keyword evidence="5 9" id="KW-0812">Transmembrane</keyword>
<dbReference type="EMBL" id="QZJZ01000094">
    <property type="protein sequence ID" value="RJP56509.1"/>
    <property type="molecule type" value="Genomic_DNA"/>
</dbReference>
<comment type="similarity">
    <text evidence="2 9">Belongs to the CN hydrolase family. Apolipoprotein N-acyltransferase subfamily.</text>
</comment>
<accession>A0A3A4QUZ8</accession>
<dbReference type="PROSITE" id="PS50263">
    <property type="entry name" value="CN_HYDROLASE"/>
    <property type="match status" value="1"/>
</dbReference>
<gene>
    <name evidence="9 11" type="primary">lnt</name>
    <name evidence="11" type="ORF">C4541_12325</name>
</gene>
<evidence type="ECO:0000313" key="12">
    <source>
        <dbReference type="Proteomes" id="UP000266426"/>
    </source>
</evidence>
<name>A0A3A4QUZ8_9BACT</name>
<feature type="transmembrane region" description="Helical" evidence="9">
    <location>
        <begin position="126"/>
        <end position="144"/>
    </location>
</feature>
<organism evidence="11 12">
    <name type="scientific">Candidatus Auribacter fodinae</name>
    <dbReference type="NCBI Taxonomy" id="2093366"/>
    <lineage>
        <taxon>Bacteria</taxon>
        <taxon>Pseudomonadati</taxon>
        <taxon>Candidatus Auribacterota</taxon>
        <taxon>Candidatus Auribacteria</taxon>
        <taxon>Candidatus Auribacterales</taxon>
        <taxon>Candidatus Auribacteraceae</taxon>
        <taxon>Candidatus Auribacter</taxon>
    </lineage>
</organism>
<dbReference type="SUPFAM" id="SSF56317">
    <property type="entry name" value="Carbon-nitrogen hydrolase"/>
    <property type="match status" value="1"/>
</dbReference>
<evidence type="ECO:0000256" key="3">
    <source>
        <dbReference type="ARBA" id="ARBA00022475"/>
    </source>
</evidence>
<evidence type="ECO:0000256" key="7">
    <source>
        <dbReference type="ARBA" id="ARBA00023136"/>
    </source>
</evidence>
<dbReference type="NCBIfam" id="TIGR00546">
    <property type="entry name" value="lnt"/>
    <property type="match status" value="1"/>
</dbReference>
<feature type="transmembrane region" description="Helical" evidence="9">
    <location>
        <begin position="204"/>
        <end position="226"/>
    </location>
</feature>
<feature type="transmembrane region" description="Helical" evidence="9">
    <location>
        <begin position="25"/>
        <end position="45"/>
    </location>
</feature>
<dbReference type="Pfam" id="PF20154">
    <property type="entry name" value="LNT_N"/>
    <property type="match status" value="1"/>
</dbReference>
<dbReference type="UniPathway" id="UPA00666"/>
<feature type="transmembrane region" description="Helical" evidence="9">
    <location>
        <begin position="74"/>
        <end position="92"/>
    </location>
</feature>
<evidence type="ECO:0000256" key="9">
    <source>
        <dbReference type="HAMAP-Rule" id="MF_01148"/>
    </source>
</evidence>
<keyword evidence="3 9" id="KW-1003">Cell membrane</keyword>
<dbReference type="Proteomes" id="UP000266426">
    <property type="component" value="Unassembled WGS sequence"/>
</dbReference>
<feature type="domain" description="CN hydrolase" evidence="10">
    <location>
        <begin position="251"/>
        <end position="502"/>
    </location>
</feature>
<comment type="catalytic activity">
    <reaction evidence="9">
        <text>N-terminal S-1,2-diacyl-sn-glyceryl-L-cysteinyl-[lipoprotein] + a glycerophospholipid = N-acyl-S-1,2-diacyl-sn-glyceryl-L-cysteinyl-[lipoprotein] + a 2-acyl-sn-glycero-3-phospholipid + H(+)</text>
        <dbReference type="Rhea" id="RHEA:48228"/>
        <dbReference type="Rhea" id="RHEA-COMP:14681"/>
        <dbReference type="Rhea" id="RHEA-COMP:14684"/>
        <dbReference type="ChEBI" id="CHEBI:15378"/>
        <dbReference type="ChEBI" id="CHEBI:136912"/>
        <dbReference type="ChEBI" id="CHEBI:140656"/>
        <dbReference type="ChEBI" id="CHEBI:140657"/>
        <dbReference type="ChEBI" id="CHEBI:140660"/>
        <dbReference type="EC" id="2.3.1.269"/>
    </reaction>
</comment>
<dbReference type="GO" id="GO:0042158">
    <property type="term" value="P:lipoprotein biosynthetic process"/>
    <property type="evidence" value="ECO:0007669"/>
    <property type="project" value="UniProtKB-UniRule"/>
</dbReference>
<sequence>MRQRKKIQEVLRQLKSELMNKVKRFTLIRCIGALMTGLLMTLVFPPYGMSALIWLLFIPLFFAVENVSWRARFFISYIAGLSFFTGLVYWLIHVTSIGVILLIGYLALYFPLFILSIHWLRNSIQLPFIISAPLVWCFIEYLRATVMTGFPWDNLGYAFYASKPLMQVVEITGVTGLSALAVLGNVFVFNSLQRIIRQKSRSRIITVTVIKILIPVLSFFAFVAVLHQLGTVRIMRLASMEPDKKVRVALIQGNIPQYIKWDQAYKDRIMRTYDGLTRQAAEFEPDLIIWPESSLPVFFQYDDKGTYLIYSLVKELQIPLLFGGNRYVYKENKDYYFNSAYYVVPGAEIVQTYDKMHLVPYGEYIPNKKMLKKIIPKLESIVPFEDFTPGREMTVFEVDGTKFGVLVCYEDIFPELARLIPAQGADFIVNVTNDAWYMKTSAPYQHFAMASFRAVENRVPFIRCANTGITGYAGIDGSTTVFIGKNGSAIFEEGYLIADIPIYDVPPTFYTRHGELILYLASIISVLLLCVSFVYSLTKKRLRRDR</sequence>
<feature type="transmembrane region" description="Helical" evidence="9">
    <location>
        <begin position="516"/>
        <end position="537"/>
    </location>
</feature>
<dbReference type="PANTHER" id="PTHR38686">
    <property type="entry name" value="APOLIPOPROTEIN N-ACYLTRANSFERASE"/>
    <property type="match status" value="1"/>
</dbReference>
<keyword evidence="6 9" id="KW-1133">Transmembrane helix</keyword>
<evidence type="ECO:0000256" key="1">
    <source>
        <dbReference type="ARBA" id="ARBA00004651"/>
    </source>
</evidence>
<dbReference type="GO" id="GO:0016410">
    <property type="term" value="F:N-acyltransferase activity"/>
    <property type="evidence" value="ECO:0007669"/>
    <property type="project" value="UniProtKB-UniRule"/>
</dbReference>
<dbReference type="GO" id="GO:0005886">
    <property type="term" value="C:plasma membrane"/>
    <property type="evidence" value="ECO:0007669"/>
    <property type="project" value="UniProtKB-SubCell"/>
</dbReference>
<evidence type="ECO:0000259" key="10">
    <source>
        <dbReference type="PROSITE" id="PS50263"/>
    </source>
</evidence>
<dbReference type="AlphaFoldDB" id="A0A3A4QUZ8"/>
<evidence type="ECO:0000256" key="5">
    <source>
        <dbReference type="ARBA" id="ARBA00022692"/>
    </source>
</evidence>
<dbReference type="CDD" id="cd07571">
    <property type="entry name" value="ALP_N-acyl_transferase"/>
    <property type="match status" value="1"/>
</dbReference>
<dbReference type="Pfam" id="PF00795">
    <property type="entry name" value="CN_hydrolase"/>
    <property type="match status" value="1"/>
</dbReference>
<dbReference type="EC" id="2.3.1.269" evidence="9"/>
<dbReference type="HAMAP" id="MF_01148">
    <property type="entry name" value="Lnt"/>
    <property type="match status" value="1"/>
</dbReference>
<evidence type="ECO:0000313" key="11">
    <source>
        <dbReference type="EMBL" id="RJP56509.1"/>
    </source>
</evidence>
<comment type="caution">
    <text evidence="11">The sequence shown here is derived from an EMBL/GenBank/DDBJ whole genome shotgun (WGS) entry which is preliminary data.</text>
</comment>
<proteinExistence type="inferred from homology"/>
<evidence type="ECO:0000256" key="6">
    <source>
        <dbReference type="ARBA" id="ARBA00022989"/>
    </source>
</evidence>
<dbReference type="InterPro" id="IPR003010">
    <property type="entry name" value="C-N_Hydrolase"/>
</dbReference>
<evidence type="ECO:0000256" key="2">
    <source>
        <dbReference type="ARBA" id="ARBA00010065"/>
    </source>
</evidence>
<reference evidence="11 12" key="1">
    <citation type="journal article" date="2017" name="ISME J.">
        <title>Energy and carbon metabolisms in a deep terrestrial subsurface fluid microbial community.</title>
        <authorList>
            <person name="Momper L."/>
            <person name="Jungbluth S.P."/>
            <person name="Lee M.D."/>
            <person name="Amend J.P."/>
        </authorList>
    </citation>
    <scope>NUCLEOTIDE SEQUENCE [LARGE SCALE GENOMIC DNA]</scope>
    <source>
        <strain evidence="11">SURF_26</strain>
    </source>
</reference>
<dbReference type="Gene3D" id="3.60.110.10">
    <property type="entry name" value="Carbon-nitrogen hydrolase"/>
    <property type="match status" value="1"/>
</dbReference>
<keyword evidence="4 9" id="KW-0808">Transferase</keyword>
<evidence type="ECO:0000256" key="8">
    <source>
        <dbReference type="ARBA" id="ARBA00023315"/>
    </source>
</evidence>
<comment type="pathway">
    <text evidence="9">Protein modification; lipoprotein biosynthesis (N-acyl transfer).</text>
</comment>
<keyword evidence="8 9" id="KW-0012">Acyltransferase</keyword>
<feature type="transmembrane region" description="Helical" evidence="9">
    <location>
        <begin position="98"/>
        <end position="119"/>
    </location>
</feature>
<keyword evidence="11" id="KW-0449">Lipoprotein</keyword>
<dbReference type="InterPro" id="IPR036526">
    <property type="entry name" value="C-N_Hydrolase_sf"/>
</dbReference>
<feature type="transmembrane region" description="Helical" evidence="9">
    <location>
        <begin position="164"/>
        <end position="192"/>
    </location>
</feature>
<evidence type="ECO:0000256" key="4">
    <source>
        <dbReference type="ARBA" id="ARBA00022679"/>
    </source>
</evidence>
<dbReference type="InterPro" id="IPR045378">
    <property type="entry name" value="LNT_N"/>
</dbReference>
<protein>
    <recommendedName>
        <fullName evidence="9">Apolipoprotein N-acyltransferase</fullName>
        <shortName evidence="9">ALP N-acyltransferase</shortName>
        <ecNumber evidence="9">2.3.1.269</ecNumber>
    </recommendedName>
</protein>
<dbReference type="PANTHER" id="PTHR38686:SF1">
    <property type="entry name" value="APOLIPOPROTEIN N-ACYLTRANSFERASE"/>
    <property type="match status" value="1"/>
</dbReference>
<comment type="subcellular location">
    <subcellularLocation>
        <location evidence="1 9">Cell membrane</location>
        <topology evidence="1 9">Multi-pass membrane protein</topology>
    </subcellularLocation>
</comment>
<feature type="transmembrane region" description="Helical" evidence="9">
    <location>
        <begin position="51"/>
        <end position="67"/>
    </location>
</feature>